<dbReference type="RefSeq" id="WP_298991783.1">
    <property type="nucleotide sequence ID" value="NZ_JBHSCY010000001.1"/>
</dbReference>
<keyword evidence="3" id="KW-1185">Reference proteome</keyword>
<dbReference type="Pfam" id="PF09413">
    <property type="entry name" value="DUF2007"/>
    <property type="match status" value="1"/>
</dbReference>
<feature type="domain" description="DUF2007" evidence="1">
    <location>
        <begin position="7"/>
        <end position="68"/>
    </location>
</feature>
<evidence type="ECO:0000313" key="2">
    <source>
        <dbReference type="EMBL" id="MFC4268415.1"/>
    </source>
</evidence>
<dbReference type="InterPro" id="IPR018551">
    <property type="entry name" value="DUF2007"/>
</dbReference>
<evidence type="ECO:0000259" key="1">
    <source>
        <dbReference type="Pfam" id="PF09413"/>
    </source>
</evidence>
<dbReference type="EMBL" id="JBHSCY010000001">
    <property type="protein sequence ID" value="MFC4268415.1"/>
    <property type="molecule type" value="Genomic_DNA"/>
</dbReference>
<name>A0ABV8R7G5_9FLAO</name>
<sequence>MEYSKLFTDNSIIVKGLTKILDEESITYLVKDRVESSRLAGFGSPDNSVEVHVHSSDLDKALKIIKAYELKIRA</sequence>
<comment type="caution">
    <text evidence="2">The sequence shown here is derived from an EMBL/GenBank/DDBJ whole genome shotgun (WGS) entry which is preliminary data.</text>
</comment>
<organism evidence="2 3">
    <name type="scientific">Polaribacter marinivivus</name>
    <dbReference type="NCBI Taxonomy" id="1524260"/>
    <lineage>
        <taxon>Bacteria</taxon>
        <taxon>Pseudomonadati</taxon>
        <taxon>Bacteroidota</taxon>
        <taxon>Flavobacteriia</taxon>
        <taxon>Flavobacteriales</taxon>
        <taxon>Flavobacteriaceae</taxon>
    </lineage>
</organism>
<gene>
    <name evidence="2" type="ORF">ACFOWD_05810</name>
</gene>
<accession>A0ABV8R7G5</accession>
<dbReference type="Proteomes" id="UP001595826">
    <property type="component" value="Unassembled WGS sequence"/>
</dbReference>
<protein>
    <submittedName>
        <fullName evidence="2">Signal transducing protein</fullName>
    </submittedName>
</protein>
<proteinExistence type="predicted"/>
<reference evidence="3" key="1">
    <citation type="journal article" date="2019" name="Int. J. Syst. Evol. Microbiol.">
        <title>The Global Catalogue of Microorganisms (GCM) 10K type strain sequencing project: providing services to taxonomists for standard genome sequencing and annotation.</title>
        <authorList>
            <consortium name="The Broad Institute Genomics Platform"/>
            <consortium name="The Broad Institute Genome Sequencing Center for Infectious Disease"/>
            <person name="Wu L."/>
            <person name="Ma J."/>
        </authorList>
    </citation>
    <scope>NUCLEOTIDE SEQUENCE [LARGE SCALE GENOMIC DNA]</scope>
    <source>
        <strain evidence="3">CECT 8655</strain>
    </source>
</reference>
<evidence type="ECO:0000313" key="3">
    <source>
        <dbReference type="Proteomes" id="UP001595826"/>
    </source>
</evidence>